<dbReference type="EMBL" id="CAESAK010000066">
    <property type="protein sequence ID" value="CAB4336925.1"/>
    <property type="molecule type" value="Genomic_DNA"/>
</dbReference>
<sequence>MVLIPLTLLFLIGAQLALTAHSRNIESNYAQNDASVRGISGDFTNGDRFLHLESSGDGQNLDLLITERKKSLLSLIPTFSLLEGRFISVYGIAIVENRR</sequence>
<dbReference type="AlphaFoldDB" id="A0A6J5Z2J0"/>
<gene>
    <name evidence="1" type="ORF">UFOPK3775_00616</name>
</gene>
<accession>A0A6J5Z2J0</accession>
<name>A0A6J5Z2J0_9ZZZZ</name>
<reference evidence="1" key="1">
    <citation type="submission" date="2020-05" db="EMBL/GenBank/DDBJ databases">
        <authorList>
            <person name="Chiriac C."/>
            <person name="Salcher M."/>
            <person name="Ghai R."/>
            <person name="Kavagutti S V."/>
        </authorList>
    </citation>
    <scope>NUCLEOTIDE SEQUENCE</scope>
</reference>
<proteinExistence type="predicted"/>
<protein>
    <submittedName>
        <fullName evidence="1">Unannotated protein</fullName>
    </submittedName>
</protein>
<organism evidence="1">
    <name type="scientific">freshwater metagenome</name>
    <dbReference type="NCBI Taxonomy" id="449393"/>
    <lineage>
        <taxon>unclassified sequences</taxon>
        <taxon>metagenomes</taxon>
        <taxon>ecological metagenomes</taxon>
    </lineage>
</organism>
<evidence type="ECO:0000313" key="1">
    <source>
        <dbReference type="EMBL" id="CAB4336925.1"/>
    </source>
</evidence>